<evidence type="ECO:0000259" key="8">
    <source>
        <dbReference type="SMART" id="SM00813"/>
    </source>
</evidence>
<feature type="chain" id="PRO_5047416166" description="non-reducing end alpha-L-arabinofuranosidase" evidence="7">
    <location>
        <begin position="22"/>
        <end position="660"/>
    </location>
</feature>
<dbReference type="PANTHER" id="PTHR31776:SF0">
    <property type="entry name" value="ALPHA-L-ARABINOFURANOSIDASE 1"/>
    <property type="match status" value="1"/>
</dbReference>
<dbReference type="InterPro" id="IPR017853">
    <property type="entry name" value="GH"/>
</dbReference>
<comment type="catalytic activity">
    <reaction evidence="1">
        <text>Hydrolysis of terminal non-reducing alpha-L-arabinofuranoside residues in alpha-L-arabinosides.</text>
        <dbReference type="EC" id="3.2.1.55"/>
    </reaction>
</comment>
<comment type="caution">
    <text evidence="9">The sequence shown here is derived from an EMBL/GenBank/DDBJ whole genome shotgun (WGS) entry which is preliminary data.</text>
</comment>
<dbReference type="InterPro" id="IPR013780">
    <property type="entry name" value="Glyco_hydro_b"/>
</dbReference>
<dbReference type="EC" id="3.2.1.55" evidence="3"/>
<name>A0ABU5HXI3_9BACE</name>
<accession>A0ABU5HXI3</accession>
<feature type="signal peptide" evidence="7">
    <location>
        <begin position="1"/>
        <end position="21"/>
    </location>
</feature>
<dbReference type="SUPFAM" id="SSF49785">
    <property type="entry name" value="Galactose-binding domain-like"/>
    <property type="match status" value="1"/>
</dbReference>
<dbReference type="RefSeq" id="WP_322019790.1">
    <property type="nucleotide sequence ID" value="NZ_JARZAK010000021.1"/>
</dbReference>
<dbReference type="InterPro" id="IPR051563">
    <property type="entry name" value="Glycosyl_Hydrolase_51"/>
</dbReference>
<dbReference type="Gene3D" id="2.60.40.1180">
    <property type="entry name" value="Golgi alpha-mannosidase II"/>
    <property type="match status" value="1"/>
</dbReference>
<dbReference type="InterPro" id="IPR003305">
    <property type="entry name" value="CenC_carb-bd"/>
</dbReference>
<evidence type="ECO:0000256" key="3">
    <source>
        <dbReference type="ARBA" id="ARBA00012670"/>
    </source>
</evidence>
<dbReference type="Pfam" id="PF06964">
    <property type="entry name" value="Alpha-L-AF_C"/>
    <property type="match status" value="1"/>
</dbReference>
<dbReference type="InterPro" id="IPR010720">
    <property type="entry name" value="Alpha-L-AF_C"/>
</dbReference>
<dbReference type="SUPFAM" id="SSF51445">
    <property type="entry name" value="(Trans)glycosidases"/>
    <property type="match status" value="1"/>
</dbReference>
<evidence type="ECO:0000256" key="7">
    <source>
        <dbReference type="SAM" id="SignalP"/>
    </source>
</evidence>
<organism evidence="9 10">
    <name type="scientific">Bacteroides vicugnae</name>
    <dbReference type="NCBI Taxonomy" id="3037989"/>
    <lineage>
        <taxon>Bacteria</taxon>
        <taxon>Pseudomonadati</taxon>
        <taxon>Bacteroidota</taxon>
        <taxon>Bacteroidia</taxon>
        <taxon>Bacteroidales</taxon>
        <taxon>Bacteroidaceae</taxon>
        <taxon>Bacteroides</taxon>
    </lineage>
</organism>
<evidence type="ECO:0000313" key="9">
    <source>
        <dbReference type="EMBL" id="MDY7260272.1"/>
    </source>
</evidence>
<dbReference type="InterPro" id="IPR008979">
    <property type="entry name" value="Galactose-bd-like_sf"/>
</dbReference>
<reference evidence="9 10" key="1">
    <citation type="submission" date="2023-04" db="EMBL/GenBank/DDBJ databases">
        <title>Bacteroides pacosi sp. nov., isolated from the fecal material of an alpaca.</title>
        <authorList>
            <person name="Miller S."/>
            <person name="Hendry M."/>
            <person name="King J."/>
            <person name="Sankaranarayanan K."/>
            <person name="Lawson P.A."/>
        </authorList>
    </citation>
    <scope>NUCLEOTIDE SEQUENCE [LARGE SCALE GENOMIC DNA]</scope>
    <source>
        <strain evidence="9 10">A2-P53</strain>
    </source>
</reference>
<proteinExistence type="inferred from homology"/>
<comment type="similarity">
    <text evidence="2">Belongs to the glycosyl hydrolase 51 family.</text>
</comment>
<dbReference type="SMART" id="SM00813">
    <property type="entry name" value="Alpha-L-AF_C"/>
    <property type="match status" value="1"/>
</dbReference>
<dbReference type="Pfam" id="PF02018">
    <property type="entry name" value="CBM_4_9"/>
    <property type="match status" value="1"/>
</dbReference>
<evidence type="ECO:0000256" key="2">
    <source>
        <dbReference type="ARBA" id="ARBA00007186"/>
    </source>
</evidence>
<evidence type="ECO:0000256" key="1">
    <source>
        <dbReference type="ARBA" id="ARBA00001462"/>
    </source>
</evidence>
<dbReference type="EMBL" id="JARZAK010000021">
    <property type="protein sequence ID" value="MDY7260272.1"/>
    <property type="molecule type" value="Genomic_DNA"/>
</dbReference>
<dbReference type="Gene3D" id="2.60.120.260">
    <property type="entry name" value="Galactose-binding domain-like"/>
    <property type="match status" value="1"/>
</dbReference>
<dbReference type="Proteomes" id="UP001292913">
    <property type="component" value="Unassembled WGS sequence"/>
</dbReference>
<keyword evidence="10" id="KW-1185">Reference proteome</keyword>
<gene>
    <name evidence="9" type="ORF">QHG74_21400</name>
</gene>
<dbReference type="Pfam" id="PF22848">
    <property type="entry name" value="ASD1_dom"/>
    <property type="match status" value="1"/>
</dbReference>
<dbReference type="Gene3D" id="3.20.20.80">
    <property type="entry name" value="Glycosidases"/>
    <property type="match status" value="1"/>
</dbReference>
<dbReference type="InterPro" id="IPR055235">
    <property type="entry name" value="ASD1_cat"/>
</dbReference>
<keyword evidence="6" id="KW-0325">Glycoprotein</keyword>
<keyword evidence="4 7" id="KW-0732">Signal</keyword>
<keyword evidence="5" id="KW-0378">Hydrolase</keyword>
<evidence type="ECO:0000256" key="6">
    <source>
        <dbReference type="ARBA" id="ARBA00023180"/>
    </source>
</evidence>
<dbReference type="SUPFAM" id="SSF51011">
    <property type="entry name" value="Glycosyl hydrolase domain"/>
    <property type="match status" value="1"/>
</dbReference>
<evidence type="ECO:0000256" key="5">
    <source>
        <dbReference type="ARBA" id="ARBA00022801"/>
    </source>
</evidence>
<dbReference type="PANTHER" id="PTHR31776">
    <property type="entry name" value="ALPHA-L-ARABINOFURANOSIDASE 1"/>
    <property type="match status" value="1"/>
</dbReference>
<evidence type="ECO:0000313" key="10">
    <source>
        <dbReference type="Proteomes" id="UP001292913"/>
    </source>
</evidence>
<protein>
    <recommendedName>
        <fullName evidence="3">non-reducing end alpha-L-arabinofuranosidase</fullName>
        <ecNumber evidence="3">3.2.1.55</ecNumber>
    </recommendedName>
</protein>
<evidence type="ECO:0000256" key="4">
    <source>
        <dbReference type="ARBA" id="ARBA00022729"/>
    </source>
</evidence>
<sequence>MRRYTNLLAVLALFTNLALHAQTNELVIQTKKLGAEIQPTMYGLFFEDINYAADGGLYAELVKNRSFEFPQHLMGWNTYGKVTLMDDGPFEHNPHYVRLSDPGHGHKHTGLDNEGFFGIGVKKGEEYRFSVWARLPQGSTKETLRIELVDTKSMGERQAFAAENLTINSNEWKKYQVILKSGITHPKSVLRIFLTSKGTVDLEHVSLFPVNTWKGHENGLRKDLAQALADIHPGVFRFPGGCIVEGTDLDTRYDWKKSVGPVENRPLNENRWQYTFTHRFFPDYYQSYGLGFYEYFLLSEEMGAAPLPILNCGLSCQYQNNDSKAHVAVCDLDSYIQDALDLIEFANGDVNTTWGKVRADMGHPAPFNLQFIGIGNEQWGKEYPERLEPFIKAIRKAHPEIKIVGSSGPNSEGKEFDYLWPEMKRLKADLVDEHFYRPESWFLTQGARYDNYDRKGPKVFAGEYACHGKGKKWNHYHAALLEAAFMTGLERNADIVHMATYAPLFAHVEGWQWRPDMIWFDNLNSVRTTSYYVQQLFAHNKGTNVLPLTMNKKNVTGAEGQNGLFASAVYDKDKNELIVKVVNTFATAQPISLNFEGLKKQDVLSDGRCIKLHSLDLDKDNTLEQPSAITPQETPVSIEGNVFVTELEPTTFAVYKFKKK</sequence>
<feature type="domain" description="Alpha-L-arabinofuranosidase C-terminal" evidence="8">
    <location>
        <begin position="462"/>
        <end position="651"/>
    </location>
</feature>